<keyword evidence="3" id="KW-1185">Reference proteome</keyword>
<dbReference type="RefSeq" id="XP_033154089.1">
    <property type="nucleotide sequence ID" value="XM_033298198.1"/>
</dbReference>
<evidence type="ECO:0000256" key="2">
    <source>
        <dbReference type="SAM" id="SignalP"/>
    </source>
</evidence>
<feature type="region of interest" description="Disordered" evidence="1">
    <location>
        <begin position="140"/>
        <end position="193"/>
    </location>
</feature>
<evidence type="ECO:0000313" key="3">
    <source>
        <dbReference type="Proteomes" id="UP000515162"/>
    </source>
</evidence>
<dbReference type="PROSITE" id="PS51257">
    <property type="entry name" value="PROKAR_LIPOPROTEIN"/>
    <property type="match status" value="1"/>
</dbReference>
<feature type="region of interest" description="Disordered" evidence="1">
    <location>
        <begin position="102"/>
        <end position="121"/>
    </location>
</feature>
<evidence type="ECO:0000256" key="1">
    <source>
        <dbReference type="SAM" id="MobiDB-lite"/>
    </source>
</evidence>
<feature type="compositionally biased region" description="Basic and acidic residues" evidence="1">
    <location>
        <begin position="141"/>
        <end position="150"/>
    </location>
</feature>
<dbReference type="GeneID" id="117137009"/>
<feature type="signal peptide" evidence="2">
    <location>
        <begin position="1"/>
        <end position="24"/>
    </location>
</feature>
<evidence type="ECO:0000313" key="4">
    <source>
        <dbReference type="RefSeq" id="XP_033154089.1"/>
    </source>
</evidence>
<feature type="region of interest" description="Disordered" evidence="1">
    <location>
        <begin position="212"/>
        <end position="234"/>
    </location>
</feature>
<proteinExistence type="predicted"/>
<dbReference type="Proteomes" id="UP000515162">
    <property type="component" value="Chromosome 2R"/>
</dbReference>
<feature type="chain" id="PRO_5027784373" evidence="2">
    <location>
        <begin position="25"/>
        <end position="467"/>
    </location>
</feature>
<name>A0A6P8JMP9_DROMA</name>
<organism evidence="3 4">
    <name type="scientific">Drosophila mauritiana</name>
    <name type="common">Fruit fly</name>
    <dbReference type="NCBI Taxonomy" id="7226"/>
    <lineage>
        <taxon>Eukaryota</taxon>
        <taxon>Metazoa</taxon>
        <taxon>Ecdysozoa</taxon>
        <taxon>Arthropoda</taxon>
        <taxon>Hexapoda</taxon>
        <taxon>Insecta</taxon>
        <taxon>Pterygota</taxon>
        <taxon>Neoptera</taxon>
        <taxon>Endopterygota</taxon>
        <taxon>Diptera</taxon>
        <taxon>Brachycera</taxon>
        <taxon>Muscomorpha</taxon>
        <taxon>Ephydroidea</taxon>
        <taxon>Drosophilidae</taxon>
        <taxon>Drosophila</taxon>
        <taxon>Sophophora</taxon>
    </lineage>
</organism>
<accession>A0A6P8JMP9</accession>
<dbReference type="AlphaFoldDB" id="A0A6P8JMP9"/>
<sequence>MVSHWKKCLLWSLIALSGCQLIAPQQLQGPPRPRGRIRIADMQNPASVGGAPAQALGNWPSVPAADPISSTVHTHIPLWREETAPLPATPSQEAVVYGNWKPEHPERPERVDTKIESDPQPKERAYGRLEAMLMGLPTDAIDAKPSKSSEELTAPIAPGGYQNPAYSRPDSRESSAEKYGRRRISTQQAPQQFEVARVNDSEPILKAISKQINESVETTTDNRRNSKNSADDNWLPLPYPYPYDTTMPAPPATSSMVPGFMQSSVVHPPVPTQPTRSTAGLLNWPTDFIDSTSLTVSTERIDGIIQGSIDRRDESVSDPVDEYKYYEDSLNSAQMHSELSVPETVPLNITRVGIPYEDRNASEEPTICVPLTVSETSLSSDSIVPQVVEVERVYCFPLPKVEIRPGHARPQVEQVTREQEILEADMDIQPTEAAIPSNSGAGSPRRSLGTLAVLLFIAWSFRPEISI</sequence>
<gene>
    <name evidence="4" type="primary">LOC117137009</name>
</gene>
<keyword evidence="2" id="KW-0732">Signal</keyword>
<protein>
    <submittedName>
        <fullName evidence="4">Uncharacterized protein LOC117137009</fullName>
    </submittedName>
</protein>
<feature type="compositionally biased region" description="Basic and acidic residues" evidence="1">
    <location>
        <begin position="169"/>
        <end position="179"/>
    </location>
</feature>
<reference evidence="4" key="1">
    <citation type="submission" date="2025-08" db="UniProtKB">
        <authorList>
            <consortium name="RefSeq"/>
        </authorList>
    </citation>
    <scope>IDENTIFICATION</scope>
    <source>
        <strain evidence="4">Mau12</strain>
        <tissue evidence="4">Whole Body</tissue>
    </source>
</reference>